<reference evidence="1 2" key="1">
    <citation type="journal article" date="2014" name="Genome Biol.">
        <title>Transcriptome and methylome profiling reveals relics of genome dominance in the mesopolyploid Brassica oleracea.</title>
        <authorList>
            <person name="Parkin I.A."/>
            <person name="Koh C."/>
            <person name="Tang H."/>
            <person name="Robinson S.J."/>
            <person name="Kagale S."/>
            <person name="Clarke W.E."/>
            <person name="Town C.D."/>
            <person name="Nixon J."/>
            <person name="Krishnakumar V."/>
            <person name="Bidwell S.L."/>
            <person name="Denoeud F."/>
            <person name="Belcram H."/>
            <person name="Links M.G."/>
            <person name="Just J."/>
            <person name="Clarke C."/>
            <person name="Bender T."/>
            <person name="Huebert T."/>
            <person name="Mason A.S."/>
            <person name="Pires J.C."/>
            <person name="Barker G."/>
            <person name="Moore J."/>
            <person name="Walley P.G."/>
            <person name="Manoli S."/>
            <person name="Batley J."/>
            <person name="Edwards D."/>
            <person name="Nelson M.N."/>
            <person name="Wang X."/>
            <person name="Paterson A.H."/>
            <person name="King G."/>
            <person name="Bancroft I."/>
            <person name="Chalhoub B."/>
            <person name="Sharpe A.G."/>
        </authorList>
    </citation>
    <scope>NUCLEOTIDE SEQUENCE</scope>
    <source>
        <strain evidence="1 2">cv. TO1000</strain>
    </source>
</reference>
<proteinExistence type="predicted"/>
<dbReference type="OMA" id="IFGKFRY"/>
<dbReference type="Proteomes" id="UP000032141">
    <property type="component" value="Chromosome C9"/>
</dbReference>
<keyword evidence="2" id="KW-1185">Reference proteome</keyword>
<dbReference type="EnsemblPlants" id="Bo9g104690.1">
    <property type="protein sequence ID" value="Bo9g104690.1"/>
    <property type="gene ID" value="Bo9g104690"/>
</dbReference>
<accession>A0A0D3EA77</accession>
<dbReference type="PANTHER" id="PTHR12277">
    <property type="entry name" value="ALPHA/BETA HYDROLASE DOMAIN-CONTAINING PROTEIN"/>
    <property type="match status" value="1"/>
</dbReference>
<organism evidence="1 2">
    <name type="scientific">Brassica oleracea var. oleracea</name>
    <dbReference type="NCBI Taxonomy" id="109376"/>
    <lineage>
        <taxon>Eukaryota</taxon>
        <taxon>Viridiplantae</taxon>
        <taxon>Streptophyta</taxon>
        <taxon>Embryophyta</taxon>
        <taxon>Tracheophyta</taxon>
        <taxon>Spermatophyta</taxon>
        <taxon>Magnoliopsida</taxon>
        <taxon>eudicotyledons</taxon>
        <taxon>Gunneridae</taxon>
        <taxon>Pentapetalae</taxon>
        <taxon>rosids</taxon>
        <taxon>malvids</taxon>
        <taxon>Brassicales</taxon>
        <taxon>Brassicaceae</taxon>
        <taxon>Brassiceae</taxon>
        <taxon>Brassica</taxon>
    </lineage>
</organism>
<evidence type="ECO:0000313" key="2">
    <source>
        <dbReference type="Proteomes" id="UP000032141"/>
    </source>
</evidence>
<dbReference type="eggNOG" id="KOG1552">
    <property type="taxonomic scope" value="Eukaryota"/>
</dbReference>
<reference evidence="1" key="2">
    <citation type="submission" date="2015-03" db="UniProtKB">
        <authorList>
            <consortium name="EnsemblPlants"/>
        </authorList>
    </citation>
    <scope>IDENTIFICATION</scope>
</reference>
<sequence length="166" mass="18215">MGVFCHLLRPHHQGGKGKLHHVSAYPTTFPVSSPSYNVTCINGGLPDLFLMLALVVVPIRSSRLWETPKGGELMGVDMLLLDEKLPDAEVCAFILLKLIIFGKFRYGQSSGKPSEQNTYADIEAAYKCLEENYGAKQENIILYQSIGSGPTVDLAARLLRSAGDLY</sequence>
<evidence type="ECO:0000313" key="1">
    <source>
        <dbReference type="EnsemblPlants" id="Bo9g104690.1"/>
    </source>
</evidence>
<protein>
    <submittedName>
        <fullName evidence="1">Uncharacterized protein</fullName>
    </submittedName>
</protein>
<dbReference type="AlphaFoldDB" id="A0A0D3EA77"/>
<dbReference type="Gramene" id="Bo9g104690.1">
    <property type="protein sequence ID" value="Bo9g104690.1"/>
    <property type="gene ID" value="Bo9g104690"/>
</dbReference>
<dbReference type="PANTHER" id="PTHR12277:SF154">
    <property type="entry name" value="ALPHA_BETA-HYDROLASES SUPERFAMILY PROTEIN"/>
    <property type="match status" value="1"/>
</dbReference>
<name>A0A0D3EA77_BRAOL</name>
<dbReference type="HOGENOM" id="CLU_1605056_0_0_1"/>